<name>A0A2R6S5V5_9APHY</name>
<feature type="non-terminal residue" evidence="1">
    <location>
        <position position="125"/>
    </location>
</feature>
<dbReference type="OrthoDB" id="3267102at2759"/>
<dbReference type="Proteomes" id="UP000186601">
    <property type="component" value="Unassembled WGS sequence"/>
</dbReference>
<dbReference type="STRING" id="98765.A0A2R6S5V5"/>
<sequence>MQQDNPSTSSSGPRIFIDVRGNPLRVFTETSSVQARPKVVRMLRAGGATITHNPKDSQIILVDSATEAGVALAAIWLDKPVLDAAWAYQANNRGVYAGADEDWGGYRVPGNDADDEEMPLPATSA</sequence>
<dbReference type="EMBL" id="MLYV02000034">
    <property type="protein sequence ID" value="PSS37635.1"/>
    <property type="molecule type" value="Genomic_DNA"/>
</dbReference>
<gene>
    <name evidence="1" type="ORF">PHLCEN_2v562</name>
</gene>
<proteinExistence type="predicted"/>
<dbReference type="AlphaFoldDB" id="A0A2R6S5V5"/>
<accession>A0A2R6S5V5</accession>
<evidence type="ECO:0000313" key="2">
    <source>
        <dbReference type="Proteomes" id="UP000186601"/>
    </source>
</evidence>
<evidence type="ECO:0000313" key="1">
    <source>
        <dbReference type="EMBL" id="PSS37635.1"/>
    </source>
</evidence>
<evidence type="ECO:0008006" key="3">
    <source>
        <dbReference type="Google" id="ProtNLM"/>
    </source>
</evidence>
<comment type="caution">
    <text evidence="1">The sequence shown here is derived from an EMBL/GenBank/DDBJ whole genome shotgun (WGS) entry which is preliminary data.</text>
</comment>
<protein>
    <recommendedName>
        <fullName evidence="3">BRCT domain-containing protein</fullName>
    </recommendedName>
</protein>
<reference evidence="1 2" key="1">
    <citation type="submission" date="2018-02" db="EMBL/GenBank/DDBJ databases">
        <title>Genome sequence of the basidiomycete white-rot fungus Phlebia centrifuga.</title>
        <authorList>
            <person name="Granchi Z."/>
            <person name="Peng M."/>
            <person name="de Vries R.P."/>
            <person name="Hilden K."/>
            <person name="Makela M.R."/>
            <person name="Grigoriev I."/>
            <person name="Riley R."/>
        </authorList>
    </citation>
    <scope>NUCLEOTIDE SEQUENCE [LARGE SCALE GENOMIC DNA]</scope>
    <source>
        <strain evidence="1 2">FBCC195</strain>
    </source>
</reference>
<organism evidence="1 2">
    <name type="scientific">Hermanssonia centrifuga</name>
    <dbReference type="NCBI Taxonomy" id="98765"/>
    <lineage>
        <taxon>Eukaryota</taxon>
        <taxon>Fungi</taxon>
        <taxon>Dikarya</taxon>
        <taxon>Basidiomycota</taxon>
        <taxon>Agaricomycotina</taxon>
        <taxon>Agaricomycetes</taxon>
        <taxon>Polyporales</taxon>
        <taxon>Meruliaceae</taxon>
        <taxon>Hermanssonia</taxon>
    </lineage>
</organism>
<keyword evidence="2" id="KW-1185">Reference proteome</keyword>